<dbReference type="Pfam" id="PF07686">
    <property type="entry name" value="V-set"/>
    <property type="match status" value="1"/>
</dbReference>
<dbReference type="GO" id="GO:0009986">
    <property type="term" value="C:cell surface"/>
    <property type="evidence" value="ECO:0007669"/>
    <property type="project" value="TreeGrafter"/>
</dbReference>
<keyword evidence="7 11" id="KW-0472">Membrane</keyword>
<keyword evidence="2 11" id="KW-0812">Transmembrane</keyword>
<dbReference type="SMART" id="SM00409">
    <property type="entry name" value="IG"/>
    <property type="match status" value="1"/>
</dbReference>
<evidence type="ECO:0000256" key="7">
    <source>
        <dbReference type="ARBA" id="ARBA00023136"/>
    </source>
</evidence>
<organism evidence="15 16">
    <name type="scientific">Mugilogobius chulae</name>
    <name type="common">yellowstripe goby</name>
    <dbReference type="NCBI Taxonomy" id="88201"/>
    <lineage>
        <taxon>Eukaryota</taxon>
        <taxon>Metazoa</taxon>
        <taxon>Chordata</taxon>
        <taxon>Craniata</taxon>
        <taxon>Vertebrata</taxon>
        <taxon>Euteleostomi</taxon>
        <taxon>Actinopterygii</taxon>
        <taxon>Neopterygii</taxon>
        <taxon>Teleostei</taxon>
        <taxon>Neoteleostei</taxon>
        <taxon>Acanthomorphata</taxon>
        <taxon>Gobiaria</taxon>
        <taxon>Gobiiformes</taxon>
        <taxon>Gobioidei</taxon>
        <taxon>Gobiidae</taxon>
        <taxon>Gobionellinae</taxon>
        <taxon>Mugilogobius</taxon>
    </lineage>
</organism>
<dbReference type="CDD" id="cd00099">
    <property type="entry name" value="IgV"/>
    <property type="match status" value="1"/>
</dbReference>
<keyword evidence="4" id="KW-0391">Immunity</keyword>
<evidence type="ECO:0000256" key="8">
    <source>
        <dbReference type="ARBA" id="ARBA00023157"/>
    </source>
</evidence>
<evidence type="ECO:0000256" key="12">
    <source>
        <dbReference type="SAM" id="SignalP"/>
    </source>
</evidence>
<comment type="caution">
    <text evidence="15">The sequence shown here is derived from an EMBL/GenBank/DDBJ whole genome shotgun (WGS) entry which is preliminary data.</text>
</comment>
<keyword evidence="6" id="KW-1064">Adaptive immunity</keyword>
<dbReference type="GO" id="GO:0002250">
    <property type="term" value="P:adaptive immune response"/>
    <property type="evidence" value="ECO:0007669"/>
    <property type="project" value="UniProtKB-KW"/>
</dbReference>
<dbReference type="GO" id="GO:0042288">
    <property type="term" value="F:MHC class I protein binding"/>
    <property type="evidence" value="ECO:0007669"/>
    <property type="project" value="InterPro"/>
</dbReference>
<sequence length="187" mass="21259">MILFGLILTSALLYAFAAQTVEVQYVQFGDTVSMSCNLTSYHDTAWFRENPLGPPTLVVYSSLRKGDTVYGYQVDPRFTVAFEDRSLTLTITDISKNDLGMYFCLVFVNTELLVGSATVLQGPFWFGFYQSYCTAVGAGLLFMVISVCVVHCKTKEHRQTSLREEERLKTTVIYMPFLSLRRHRKLL</sequence>
<evidence type="ECO:0000256" key="6">
    <source>
        <dbReference type="ARBA" id="ARBA00023130"/>
    </source>
</evidence>
<dbReference type="AlphaFoldDB" id="A0AAW0PVR2"/>
<dbReference type="InterPro" id="IPR013106">
    <property type="entry name" value="Ig_V-set"/>
</dbReference>
<dbReference type="SMART" id="SM00406">
    <property type="entry name" value="IGv"/>
    <property type="match status" value="1"/>
</dbReference>
<dbReference type="EMBL" id="JBBPFD010000004">
    <property type="protein sequence ID" value="KAK7929846.1"/>
    <property type="molecule type" value="Genomic_DNA"/>
</dbReference>
<feature type="chain" id="PRO_5043866814" description="Ig-like domain-containing protein" evidence="12">
    <location>
        <begin position="18"/>
        <end position="187"/>
    </location>
</feature>
<feature type="domain" description="Immunoglobulin V-set" evidence="13">
    <location>
        <begin position="31"/>
        <end position="106"/>
    </location>
</feature>
<evidence type="ECO:0000313" key="15">
    <source>
        <dbReference type="EMBL" id="KAK7929846.1"/>
    </source>
</evidence>
<keyword evidence="16" id="KW-1185">Reference proteome</keyword>
<dbReference type="InterPro" id="IPR036179">
    <property type="entry name" value="Ig-like_dom_sf"/>
</dbReference>
<keyword evidence="10" id="KW-0393">Immunoglobulin domain</keyword>
<dbReference type="InterPro" id="IPR013783">
    <property type="entry name" value="Ig-like_fold"/>
</dbReference>
<gene>
    <name evidence="15" type="ORF">WMY93_006241</name>
</gene>
<comment type="subcellular location">
    <subcellularLocation>
        <location evidence="1">Membrane</location>
        <topology evidence="1">Single-pass type I membrane protein</topology>
    </subcellularLocation>
</comment>
<evidence type="ECO:0008006" key="17">
    <source>
        <dbReference type="Google" id="ProtNLM"/>
    </source>
</evidence>
<name>A0AAW0PVR2_9GOBI</name>
<evidence type="ECO:0000259" key="14">
    <source>
        <dbReference type="SMART" id="SM00409"/>
    </source>
</evidence>
<evidence type="ECO:0000313" key="16">
    <source>
        <dbReference type="Proteomes" id="UP001460270"/>
    </source>
</evidence>
<keyword evidence="3 12" id="KW-0732">Signal</keyword>
<evidence type="ECO:0000259" key="13">
    <source>
        <dbReference type="SMART" id="SM00406"/>
    </source>
</evidence>
<evidence type="ECO:0000256" key="3">
    <source>
        <dbReference type="ARBA" id="ARBA00022729"/>
    </source>
</evidence>
<evidence type="ECO:0000256" key="1">
    <source>
        <dbReference type="ARBA" id="ARBA00004479"/>
    </source>
</evidence>
<dbReference type="PANTHER" id="PTHR11292:SF7">
    <property type="entry name" value="T-CELL SURFACE GLYCOPROTEIN CD8 BETA CHAIN-RELATED"/>
    <property type="match status" value="1"/>
</dbReference>
<accession>A0AAW0PVR2</accession>
<feature type="domain" description="Immunoglobulin" evidence="14">
    <location>
        <begin position="21"/>
        <end position="121"/>
    </location>
</feature>
<dbReference type="SUPFAM" id="SSF48726">
    <property type="entry name" value="Immunoglobulin"/>
    <property type="match status" value="1"/>
</dbReference>
<dbReference type="GO" id="GO:0015026">
    <property type="term" value="F:coreceptor activity"/>
    <property type="evidence" value="ECO:0007669"/>
    <property type="project" value="InterPro"/>
</dbReference>
<evidence type="ECO:0000256" key="5">
    <source>
        <dbReference type="ARBA" id="ARBA00022989"/>
    </source>
</evidence>
<evidence type="ECO:0000256" key="9">
    <source>
        <dbReference type="ARBA" id="ARBA00023180"/>
    </source>
</evidence>
<reference evidence="16" key="1">
    <citation type="submission" date="2024-04" db="EMBL/GenBank/DDBJ databases">
        <title>Salinicola lusitanus LLJ914,a marine bacterium isolated from the Okinawa Trough.</title>
        <authorList>
            <person name="Li J."/>
        </authorList>
    </citation>
    <scope>NUCLEOTIDE SEQUENCE [LARGE SCALE GENOMIC DNA]</scope>
</reference>
<keyword evidence="5 11" id="KW-1133">Transmembrane helix</keyword>
<dbReference type="PANTHER" id="PTHR11292">
    <property type="entry name" value="T-CELL SURFACE GLYCOPROTEIN CD8 BETA CHAIN"/>
    <property type="match status" value="1"/>
</dbReference>
<dbReference type="InterPro" id="IPR003599">
    <property type="entry name" value="Ig_sub"/>
</dbReference>
<dbReference type="Proteomes" id="UP001460270">
    <property type="component" value="Unassembled WGS sequence"/>
</dbReference>
<protein>
    <recommendedName>
        <fullName evidence="17">Ig-like domain-containing protein</fullName>
    </recommendedName>
</protein>
<proteinExistence type="predicted"/>
<evidence type="ECO:0000256" key="11">
    <source>
        <dbReference type="SAM" id="Phobius"/>
    </source>
</evidence>
<dbReference type="Gene3D" id="2.60.40.10">
    <property type="entry name" value="Immunoglobulins"/>
    <property type="match status" value="1"/>
</dbReference>
<feature type="signal peptide" evidence="12">
    <location>
        <begin position="1"/>
        <end position="17"/>
    </location>
</feature>
<feature type="transmembrane region" description="Helical" evidence="11">
    <location>
        <begin position="129"/>
        <end position="150"/>
    </location>
</feature>
<keyword evidence="8" id="KW-1015">Disulfide bond</keyword>
<dbReference type="InterPro" id="IPR042414">
    <property type="entry name" value="CD8B"/>
</dbReference>
<dbReference type="GO" id="GO:0016020">
    <property type="term" value="C:membrane"/>
    <property type="evidence" value="ECO:0007669"/>
    <property type="project" value="UniProtKB-SubCell"/>
</dbReference>
<evidence type="ECO:0000256" key="10">
    <source>
        <dbReference type="ARBA" id="ARBA00023319"/>
    </source>
</evidence>
<dbReference type="GO" id="GO:0050776">
    <property type="term" value="P:regulation of immune response"/>
    <property type="evidence" value="ECO:0007669"/>
    <property type="project" value="InterPro"/>
</dbReference>
<keyword evidence="9" id="KW-0325">Glycoprotein</keyword>
<evidence type="ECO:0000256" key="4">
    <source>
        <dbReference type="ARBA" id="ARBA00022859"/>
    </source>
</evidence>
<evidence type="ECO:0000256" key="2">
    <source>
        <dbReference type="ARBA" id="ARBA00022692"/>
    </source>
</evidence>